<gene>
    <name evidence="9" type="ORF">BaRGS_00014067</name>
</gene>
<name>A0ABD0L514_9CAEN</name>
<feature type="domain" description="VWFA" evidence="8">
    <location>
        <begin position="108"/>
        <end position="287"/>
    </location>
</feature>
<evidence type="ECO:0000259" key="8">
    <source>
        <dbReference type="PROSITE" id="PS50234"/>
    </source>
</evidence>
<proteinExistence type="predicted"/>
<feature type="non-terminal residue" evidence="9">
    <location>
        <position position="932"/>
    </location>
</feature>
<dbReference type="PROSITE" id="PS50234">
    <property type="entry name" value="VWFA"/>
    <property type="match status" value="3"/>
</dbReference>
<keyword evidence="2" id="KW-0964">Secreted</keyword>
<feature type="signal peptide" evidence="7">
    <location>
        <begin position="1"/>
        <end position="23"/>
    </location>
</feature>
<evidence type="ECO:0000256" key="2">
    <source>
        <dbReference type="ARBA" id="ARBA00022525"/>
    </source>
</evidence>
<dbReference type="Proteomes" id="UP001519460">
    <property type="component" value="Unassembled WGS sequence"/>
</dbReference>
<feature type="chain" id="PRO_5044760402" description="VWFA domain-containing protein" evidence="7">
    <location>
        <begin position="24"/>
        <end position="932"/>
    </location>
</feature>
<keyword evidence="5" id="KW-0325">Glycoprotein</keyword>
<dbReference type="GO" id="GO:0005576">
    <property type="term" value="C:extracellular region"/>
    <property type="evidence" value="ECO:0007669"/>
    <property type="project" value="UniProtKB-SubCell"/>
</dbReference>
<sequence length="932" mass="99948">MRDSAVNLCIVLVSVPLLQLAWGQAGPGGAGPGGMGPPTDLPNDLSTEPPVTNMVDMNDNTTDAAVTRIPPVPALANCNETFVKTAIASHNEAIVKTAIANHNEAFADIVFVLDASQSVGDEGFETLKVFVEDVINSFEVGKNKVRVGILKYSDSARTEFNLNDFYNETELNETISKIVYTMGQTNTGNALDHLRTDMFTPENGDRPNVPNVAIIITDGQSTNPNDTIRAAQEARDAGITLFAVGVGDLAEMSELEEIATDPDAEYVFTVTDYSKLDNIAATFQEAVCPITTELITEAPMTTVAEAYCENYTQADIVFVLDSSVSVGSASFEQLKTFVQDRVRVGIMKYSDKAFTEFNLNDSYNQTDLNETIGNIVYVMGITNTGNALDYLRTQMFTAGNGDRADVPNVAVIITDGKSSDPDDTTRAAQAARDAGIILFTVGVGSGAEMSELREVATDPDSTHVFTATDYSALDSIKSTFQQAVCVPPTTGEPCFDVLPRGCRESGVTVCYAYEEWAQMNCAHYCGFCGKPVELPTTTTTTEAPTTQEPTTTPEPEICEQGDIVFVLDSSVSVGSEDFEFLKQFVTALVSDFDVGPDTVRVGVMKYSDNSSTEFNLIDSASDNDLNGTISGIVYEMGITNTGSALDYLRTSMFTPENGDRPNVPNVGIVITDGKSSDPAETVMAARAARDAGIILFAVGVGSKIDVSELDEIATDPDASHVFTATDYSVLDSEVKSTFQEAVFYITCRSGVGGGELVEMSSTVEAPLTTTMEEGSNCTDLSADCKALGYDTCAEYRSWALHYCRRSCDYCSEPFVPEPECCTDQDGWRGCIDKGSGGCTGIYEAWARAHCQAFCGYCEREYRSQAGVCGYCERDANVSIRAKPVSVATVNVSIRAKPVSVATVNVSIRAKPVSVATVNVSIRAKPVSVATVN</sequence>
<evidence type="ECO:0000256" key="3">
    <source>
        <dbReference type="ARBA" id="ARBA00022729"/>
    </source>
</evidence>
<accession>A0ABD0L514</accession>
<comment type="subcellular location">
    <subcellularLocation>
        <location evidence="1">Secreted</location>
    </subcellularLocation>
</comment>
<feature type="domain" description="VWFA" evidence="8">
    <location>
        <begin position="315"/>
        <end position="484"/>
    </location>
</feature>
<feature type="region of interest" description="Disordered" evidence="6">
    <location>
        <begin position="28"/>
        <end position="47"/>
    </location>
</feature>
<protein>
    <recommendedName>
        <fullName evidence="8">VWFA domain-containing protein</fullName>
    </recommendedName>
</protein>
<evidence type="ECO:0000313" key="10">
    <source>
        <dbReference type="Proteomes" id="UP001519460"/>
    </source>
</evidence>
<keyword evidence="4" id="KW-0677">Repeat</keyword>
<organism evidence="9 10">
    <name type="scientific">Batillaria attramentaria</name>
    <dbReference type="NCBI Taxonomy" id="370345"/>
    <lineage>
        <taxon>Eukaryota</taxon>
        <taxon>Metazoa</taxon>
        <taxon>Spiralia</taxon>
        <taxon>Lophotrochozoa</taxon>
        <taxon>Mollusca</taxon>
        <taxon>Gastropoda</taxon>
        <taxon>Caenogastropoda</taxon>
        <taxon>Sorbeoconcha</taxon>
        <taxon>Cerithioidea</taxon>
        <taxon>Batillariidae</taxon>
        <taxon>Batillaria</taxon>
    </lineage>
</organism>
<feature type="domain" description="VWFA" evidence="8">
    <location>
        <begin position="562"/>
        <end position="742"/>
    </location>
</feature>
<evidence type="ECO:0000256" key="7">
    <source>
        <dbReference type="SAM" id="SignalP"/>
    </source>
</evidence>
<evidence type="ECO:0000256" key="6">
    <source>
        <dbReference type="SAM" id="MobiDB-lite"/>
    </source>
</evidence>
<dbReference type="SUPFAM" id="SSF53300">
    <property type="entry name" value="vWA-like"/>
    <property type="match status" value="3"/>
</dbReference>
<dbReference type="InterPro" id="IPR002035">
    <property type="entry name" value="VWF_A"/>
</dbReference>
<keyword evidence="3 7" id="KW-0732">Signal</keyword>
<dbReference type="PRINTS" id="PR00453">
    <property type="entry name" value="VWFADOMAIN"/>
</dbReference>
<dbReference type="AlphaFoldDB" id="A0ABD0L514"/>
<dbReference type="SMART" id="SM00327">
    <property type="entry name" value="VWA"/>
    <property type="match status" value="3"/>
</dbReference>
<dbReference type="PANTHER" id="PTHR24020">
    <property type="entry name" value="COLLAGEN ALPHA"/>
    <property type="match status" value="1"/>
</dbReference>
<dbReference type="CDD" id="cd01472">
    <property type="entry name" value="vWA_collagen"/>
    <property type="match status" value="2"/>
</dbReference>
<dbReference type="Pfam" id="PF00092">
    <property type="entry name" value="VWA"/>
    <property type="match status" value="3"/>
</dbReference>
<dbReference type="PANTHER" id="PTHR24020:SF84">
    <property type="entry name" value="VWFA DOMAIN-CONTAINING PROTEIN"/>
    <property type="match status" value="1"/>
</dbReference>
<dbReference type="InterPro" id="IPR036465">
    <property type="entry name" value="vWFA_dom_sf"/>
</dbReference>
<dbReference type="EMBL" id="JACVVK020000081">
    <property type="protein sequence ID" value="KAK7494669.1"/>
    <property type="molecule type" value="Genomic_DNA"/>
</dbReference>
<evidence type="ECO:0000256" key="5">
    <source>
        <dbReference type="ARBA" id="ARBA00023180"/>
    </source>
</evidence>
<reference evidence="9 10" key="1">
    <citation type="journal article" date="2023" name="Sci. Data">
        <title>Genome assembly of the Korean intertidal mud-creeper Batillaria attramentaria.</title>
        <authorList>
            <person name="Patra A.K."/>
            <person name="Ho P.T."/>
            <person name="Jun S."/>
            <person name="Lee S.J."/>
            <person name="Kim Y."/>
            <person name="Won Y.J."/>
        </authorList>
    </citation>
    <scope>NUCLEOTIDE SEQUENCE [LARGE SCALE GENOMIC DNA]</scope>
    <source>
        <strain evidence="9">Wonlab-2016</strain>
    </source>
</reference>
<dbReference type="Gene3D" id="3.40.50.410">
    <property type="entry name" value="von Willebrand factor, type A domain"/>
    <property type="match status" value="3"/>
</dbReference>
<comment type="caution">
    <text evidence="9">The sequence shown here is derived from an EMBL/GenBank/DDBJ whole genome shotgun (WGS) entry which is preliminary data.</text>
</comment>
<evidence type="ECO:0000256" key="1">
    <source>
        <dbReference type="ARBA" id="ARBA00004613"/>
    </source>
</evidence>
<dbReference type="InterPro" id="IPR050525">
    <property type="entry name" value="ECM_Assembly_Org"/>
</dbReference>
<evidence type="ECO:0000313" key="9">
    <source>
        <dbReference type="EMBL" id="KAK7494669.1"/>
    </source>
</evidence>
<evidence type="ECO:0000256" key="4">
    <source>
        <dbReference type="ARBA" id="ARBA00022737"/>
    </source>
</evidence>
<dbReference type="FunFam" id="3.40.50.410:FF:000004">
    <property type="entry name" value="collagen alpha-6(VI) chain"/>
    <property type="match status" value="3"/>
</dbReference>
<keyword evidence="10" id="KW-1185">Reference proteome</keyword>